<dbReference type="Proteomes" id="UP001054252">
    <property type="component" value="Unassembled WGS sequence"/>
</dbReference>
<name>A0AAV5LBF7_9ROSI</name>
<evidence type="ECO:0000259" key="2">
    <source>
        <dbReference type="Pfam" id="PF03107"/>
    </source>
</evidence>
<accession>A0AAV5LBF7</accession>
<dbReference type="InterPro" id="IPR046349">
    <property type="entry name" value="C1-like_sf"/>
</dbReference>
<comment type="caution">
    <text evidence="3">The sequence shown here is derived from an EMBL/GenBank/DDBJ whole genome shotgun (WGS) entry which is preliminary data.</text>
</comment>
<dbReference type="SUPFAM" id="SSF57889">
    <property type="entry name" value="Cysteine-rich domain"/>
    <property type="match status" value="2"/>
</dbReference>
<evidence type="ECO:0000313" key="4">
    <source>
        <dbReference type="Proteomes" id="UP001054252"/>
    </source>
</evidence>
<dbReference type="AlphaFoldDB" id="A0AAV5LBF7"/>
<keyword evidence="1" id="KW-0677">Repeat</keyword>
<dbReference type="InterPro" id="IPR053192">
    <property type="entry name" value="Vacuole_Formation_Reg"/>
</dbReference>
<dbReference type="InterPro" id="IPR004146">
    <property type="entry name" value="DC1"/>
</dbReference>
<evidence type="ECO:0000256" key="1">
    <source>
        <dbReference type="ARBA" id="ARBA00022737"/>
    </source>
</evidence>
<sequence>MLIKKTRAVLGALAFCTLRPTLPLSLGHVSSFQALDRDIFIQEYEETDENQNLNQIKLGWLSGEPSITHVLKKRKIGEEVIAIEIKHFNHRHELILCDDVKDEKCCDGCRRSISTSSYCCAKCNYILHKRCAELPRKTRHWAFKDTFTLRSYQHFICELCCFFSSGLGYKIEASDCAYCIPCFLIPDSRTWAPARYKNDEHLLVLTYRDDIHPHLDQCVCDICEESRDPNEWFYYCGICDNFAHFLCVLGKYPFLKLGLTDYYCFHEHPLSFAKEDYYQDYSKCSVCGKYCKDVFFKCTQSGCEYAIDWDCRKPLGN</sequence>
<dbReference type="EMBL" id="BPVZ01000106">
    <property type="protein sequence ID" value="GKV34502.1"/>
    <property type="molecule type" value="Genomic_DNA"/>
</dbReference>
<feature type="domain" description="DC1" evidence="2">
    <location>
        <begin position="89"/>
        <end position="132"/>
    </location>
</feature>
<evidence type="ECO:0000313" key="3">
    <source>
        <dbReference type="EMBL" id="GKV34502.1"/>
    </source>
</evidence>
<dbReference type="PANTHER" id="PTHR32410">
    <property type="entry name" value="CYSTEINE/HISTIDINE-RICH C1 DOMAIN FAMILY PROTEIN"/>
    <property type="match status" value="1"/>
</dbReference>
<organism evidence="3 4">
    <name type="scientific">Rubroshorea leprosula</name>
    <dbReference type="NCBI Taxonomy" id="152421"/>
    <lineage>
        <taxon>Eukaryota</taxon>
        <taxon>Viridiplantae</taxon>
        <taxon>Streptophyta</taxon>
        <taxon>Embryophyta</taxon>
        <taxon>Tracheophyta</taxon>
        <taxon>Spermatophyta</taxon>
        <taxon>Magnoliopsida</taxon>
        <taxon>eudicotyledons</taxon>
        <taxon>Gunneridae</taxon>
        <taxon>Pentapetalae</taxon>
        <taxon>rosids</taxon>
        <taxon>malvids</taxon>
        <taxon>Malvales</taxon>
        <taxon>Dipterocarpaceae</taxon>
        <taxon>Rubroshorea</taxon>
    </lineage>
</organism>
<protein>
    <recommendedName>
        <fullName evidence="2">DC1 domain-containing protein</fullName>
    </recommendedName>
</protein>
<gene>
    <name evidence="3" type="ORF">SLEP1_g42873</name>
</gene>
<reference evidence="3 4" key="1">
    <citation type="journal article" date="2021" name="Commun. Biol.">
        <title>The genome of Shorea leprosula (Dipterocarpaceae) highlights the ecological relevance of drought in aseasonal tropical rainforests.</title>
        <authorList>
            <person name="Ng K.K.S."/>
            <person name="Kobayashi M.J."/>
            <person name="Fawcett J.A."/>
            <person name="Hatakeyama M."/>
            <person name="Paape T."/>
            <person name="Ng C.H."/>
            <person name="Ang C.C."/>
            <person name="Tnah L.H."/>
            <person name="Lee C.T."/>
            <person name="Nishiyama T."/>
            <person name="Sese J."/>
            <person name="O'Brien M.J."/>
            <person name="Copetti D."/>
            <person name="Mohd Noor M.I."/>
            <person name="Ong R.C."/>
            <person name="Putra M."/>
            <person name="Sireger I.Z."/>
            <person name="Indrioko S."/>
            <person name="Kosugi Y."/>
            <person name="Izuno A."/>
            <person name="Isagi Y."/>
            <person name="Lee S.L."/>
            <person name="Shimizu K.K."/>
        </authorList>
    </citation>
    <scope>NUCLEOTIDE SEQUENCE [LARGE SCALE GENOMIC DNA]</scope>
    <source>
        <strain evidence="3">214</strain>
    </source>
</reference>
<keyword evidence="4" id="KW-1185">Reference proteome</keyword>
<dbReference type="PANTHER" id="PTHR32410:SF216">
    <property type="entry name" value="PHORBOL-ESTER_DAG-TYPE DOMAIN-CONTAINING PROTEIN"/>
    <property type="match status" value="1"/>
</dbReference>
<proteinExistence type="predicted"/>
<dbReference type="Pfam" id="PF03107">
    <property type="entry name" value="C1_2"/>
    <property type="match status" value="1"/>
</dbReference>